<accession>A0ABQ7JQK4</accession>
<evidence type="ECO:0000313" key="2">
    <source>
        <dbReference type="Proteomes" id="UP001194696"/>
    </source>
</evidence>
<evidence type="ECO:0008006" key="3">
    <source>
        <dbReference type="Google" id="ProtNLM"/>
    </source>
</evidence>
<keyword evidence="2" id="KW-1185">Reference proteome</keyword>
<dbReference type="Proteomes" id="UP001194696">
    <property type="component" value="Unassembled WGS sequence"/>
</dbReference>
<dbReference type="EMBL" id="JAAAIM010000924">
    <property type="protein sequence ID" value="KAG0283295.1"/>
    <property type="molecule type" value="Genomic_DNA"/>
</dbReference>
<dbReference type="SUPFAM" id="SSF52047">
    <property type="entry name" value="RNI-like"/>
    <property type="match status" value="1"/>
</dbReference>
<sequence length="808" mass="92754">MDPLSHLPIECLQPILQILLDSNSLSALARLLTMNKHIASVTLPYLYHNPYHLIHRREKYRTYRRTGELLTRMLLGCLPVTSIPEALTLALTTDKRYPPPPTTTSPLNYLAHIRHLKIDLFDSLTVGCSWSMKDMSLEQRTYIRTEEFGKRYQSNLFTSKYINGSYLTTKGKVLQHFYHVVLHQEAVWCLASPILEQLHSFTVPYMFTIKQYLQVVGRFKSLGTISFTMTDKFEESYYRSEPPEKGSHNYKVDQDMIRFVQEHAQLCEGRLKSVNCLEYSEWGLVNKEYGDRIQLDIFRILPPLSKPTYLNKDNFIQFSAHPQSIDLKHVREFNSQGLPKWWEDIISNDQPLLQRCRTLKRLLVDNIHAGTFRWAAQEKRDFDQTGKSTAVDNRHGHRGALMLEGTSPPLHETQSLVPLERIEIRQLADPRIDDINDILFAFQHSLKSLSITALVDVSLDLPRSIHLEKGWVDLPVLSHLILNMGLNRLVVGSQALSHCPNLVLLRLSDWTLEYSCQDIIPCPPVHLDQLDVLHLSGWPALTFNPTTLSSVTKLTSLIIQVQPRYYVHVARGFIPPLEELDRSYGFLNDSETAMDDLVLGMVRPLWTWDWHLPLLTSLNLSSEFALFFEFKMLNGCPALKTLILDIQSSTPEEHTRFICDGDLWISAEDSARYDESSALSSSPSTQPTTEFICAPALAHLELGGEWVIESDIMPAFLTDLFPELTDVYLNGWNMTTLESLLELVRAMPSTYDHSVSLHVSDLSGEDMYRLGIVNYEKWENVRPDALDINMSNYYDDSELYLLLKDLPE</sequence>
<protein>
    <recommendedName>
        <fullName evidence="3">F-box domain-containing protein</fullName>
    </recommendedName>
</protein>
<reference evidence="1 2" key="1">
    <citation type="journal article" date="2020" name="Fungal Divers.">
        <title>Resolving the Mortierellaceae phylogeny through synthesis of multi-gene phylogenetics and phylogenomics.</title>
        <authorList>
            <person name="Vandepol N."/>
            <person name="Liber J."/>
            <person name="Desiro A."/>
            <person name="Na H."/>
            <person name="Kennedy M."/>
            <person name="Barry K."/>
            <person name="Grigoriev I.V."/>
            <person name="Miller A.N."/>
            <person name="O'Donnell K."/>
            <person name="Stajich J.E."/>
            <person name="Bonito G."/>
        </authorList>
    </citation>
    <scope>NUCLEOTIDE SEQUENCE [LARGE SCALE GENOMIC DNA]</scope>
    <source>
        <strain evidence="1 2">AD045</strain>
    </source>
</reference>
<comment type="caution">
    <text evidence="1">The sequence shown here is derived from an EMBL/GenBank/DDBJ whole genome shotgun (WGS) entry which is preliminary data.</text>
</comment>
<proteinExistence type="predicted"/>
<organism evidence="1 2">
    <name type="scientific">Linnemannia gamsii</name>
    <dbReference type="NCBI Taxonomy" id="64522"/>
    <lineage>
        <taxon>Eukaryota</taxon>
        <taxon>Fungi</taxon>
        <taxon>Fungi incertae sedis</taxon>
        <taxon>Mucoromycota</taxon>
        <taxon>Mortierellomycotina</taxon>
        <taxon>Mortierellomycetes</taxon>
        <taxon>Mortierellales</taxon>
        <taxon>Mortierellaceae</taxon>
        <taxon>Linnemannia</taxon>
    </lineage>
</organism>
<gene>
    <name evidence="1" type="ORF">BGZ96_012342</name>
</gene>
<evidence type="ECO:0000313" key="1">
    <source>
        <dbReference type="EMBL" id="KAG0283295.1"/>
    </source>
</evidence>
<name>A0ABQ7JQK4_9FUNG</name>
<dbReference type="InterPro" id="IPR032675">
    <property type="entry name" value="LRR_dom_sf"/>
</dbReference>
<dbReference type="Gene3D" id="3.80.10.10">
    <property type="entry name" value="Ribonuclease Inhibitor"/>
    <property type="match status" value="1"/>
</dbReference>